<feature type="transmembrane region" description="Helical" evidence="6">
    <location>
        <begin position="327"/>
        <end position="348"/>
    </location>
</feature>
<name>A0ABP9NBH0_9GAMM</name>
<keyword evidence="5 6" id="KW-0472">Membrane</keyword>
<feature type="transmembrane region" description="Helical" evidence="6">
    <location>
        <begin position="98"/>
        <end position="123"/>
    </location>
</feature>
<feature type="transmembrane region" description="Helical" evidence="6">
    <location>
        <begin position="73"/>
        <end position="92"/>
    </location>
</feature>
<keyword evidence="9" id="KW-1185">Reference proteome</keyword>
<dbReference type="PANTHER" id="PTHR43124:SF3">
    <property type="entry name" value="CHLORAMPHENICOL EFFLUX PUMP RV0191"/>
    <property type="match status" value="1"/>
</dbReference>
<keyword evidence="3 6" id="KW-0812">Transmembrane</keyword>
<evidence type="ECO:0000256" key="3">
    <source>
        <dbReference type="ARBA" id="ARBA00022692"/>
    </source>
</evidence>
<dbReference type="RefSeq" id="WP_345492218.1">
    <property type="nucleotide sequence ID" value="NZ_BAABHY010000006.1"/>
</dbReference>
<evidence type="ECO:0000256" key="2">
    <source>
        <dbReference type="ARBA" id="ARBA00022475"/>
    </source>
</evidence>
<dbReference type="EMBL" id="BAABHY010000006">
    <property type="protein sequence ID" value="GAA5113686.1"/>
    <property type="molecule type" value="Genomic_DNA"/>
</dbReference>
<evidence type="ECO:0000256" key="1">
    <source>
        <dbReference type="ARBA" id="ARBA00004651"/>
    </source>
</evidence>
<evidence type="ECO:0000259" key="7">
    <source>
        <dbReference type="PROSITE" id="PS50850"/>
    </source>
</evidence>
<dbReference type="SUPFAM" id="SSF103473">
    <property type="entry name" value="MFS general substrate transporter"/>
    <property type="match status" value="1"/>
</dbReference>
<protein>
    <submittedName>
        <fullName evidence="8">MFS transporter</fullName>
    </submittedName>
</protein>
<feature type="transmembrane region" description="Helical" evidence="6">
    <location>
        <begin position="233"/>
        <end position="257"/>
    </location>
</feature>
<feature type="transmembrane region" description="Helical" evidence="6">
    <location>
        <begin position="135"/>
        <end position="153"/>
    </location>
</feature>
<organism evidence="8 9">
    <name type="scientific">Orbus sasakiae</name>
    <dbReference type="NCBI Taxonomy" id="1078475"/>
    <lineage>
        <taxon>Bacteria</taxon>
        <taxon>Pseudomonadati</taxon>
        <taxon>Pseudomonadota</taxon>
        <taxon>Gammaproteobacteria</taxon>
        <taxon>Orbales</taxon>
        <taxon>Orbaceae</taxon>
        <taxon>Orbus</taxon>
    </lineage>
</organism>
<feature type="transmembrane region" description="Helical" evidence="6">
    <location>
        <begin position="354"/>
        <end position="377"/>
    </location>
</feature>
<dbReference type="Pfam" id="PF07690">
    <property type="entry name" value="MFS_1"/>
    <property type="match status" value="1"/>
</dbReference>
<keyword evidence="2" id="KW-1003">Cell membrane</keyword>
<accession>A0ABP9NBH0</accession>
<evidence type="ECO:0000313" key="9">
    <source>
        <dbReference type="Proteomes" id="UP001500171"/>
    </source>
</evidence>
<feature type="transmembrane region" description="Helical" evidence="6">
    <location>
        <begin position="32"/>
        <end position="52"/>
    </location>
</feature>
<dbReference type="InterPro" id="IPR036259">
    <property type="entry name" value="MFS_trans_sf"/>
</dbReference>
<evidence type="ECO:0000313" key="8">
    <source>
        <dbReference type="EMBL" id="GAA5113686.1"/>
    </source>
</evidence>
<proteinExistence type="predicted"/>
<comment type="subcellular location">
    <subcellularLocation>
        <location evidence="1">Cell membrane</location>
        <topology evidence="1">Multi-pass membrane protein</topology>
    </subcellularLocation>
</comment>
<dbReference type="InterPro" id="IPR050189">
    <property type="entry name" value="MFS_Efflux_Transporters"/>
</dbReference>
<dbReference type="CDD" id="cd17490">
    <property type="entry name" value="MFS_YxlH_like"/>
    <property type="match status" value="1"/>
</dbReference>
<comment type="caution">
    <text evidence="8">The sequence shown here is derived from an EMBL/GenBank/DDBJ whole genome shotgun (WGS) entry which is preliminary data.</text>
</comment>
<dbReference type="Proteomes" id="UP001500171">
    <property type="component" value="Unassembled WGS sequence"/>
</dbReference>
<dbReference type="InterPro" id="IPR020846">
    <property type="entry name" value="MFS_dom"/>
</dbReference>
<evidence type="ECO:0000256" key="4">
    <source>
        <dbReference type="ARBA" id="ARBA00022989"/>
    </source>
</evidence>
<keyword evidence="4 6" id="KW-1133">Transmembrane helix</keyword>
<feature type="transmembrane region" description="Helical" evidence="6">
    <location>
        <begin position="159"/>
        <end position="182"/>
    </location>
</feature>
<feature type="transmembrane region" description="Helical" evidence="6">
    <location>
        <begin position="293"/>
        <end position="315"/>
    </location>
</feature>
<sequence>MKKTTKKSYLLLIIVIFFWYAQYVYIPFQTPYLIGIHVSVNMIGIIMGAYGISQFILRFPMGILADIKQRHKIFIVTGCALTALASIVRVFFTDGMGFLVGNIISGFASATWISFMVLFLSFYPKSQRTVATCRIIMANNLGMFLAFLSSTLLFEYGGMVFICVLSVISGVVATGLALGLSYPHKLAKPTPVRLLLTVFSNRKLLFFAFLALIQQGIQMSTTMSFTNQIIKGLGASAFVIGLSSLIYMLSSVCFAKIGSSPLCNKFCKATWITLSFVLLAAYCFFVPMATTFWLILGLQIIPGISTGILFSFLTAEAMQGVSRSVNSTAMGLFQAIYAIGMTLFPIVVGYLSKIYSLGFAYAVLGGIALFASGLYLVSLKTSAVLD</sequence>
<dbReference type="PANTHER" id="PTHR43124">
    <property type="entry name" value="PURINE EFFLUX PUMP PBUE"/>
    <property type="match status" value="1"/>
</dbReference>
<reference evidence="9" key="1">
    <citation type="journal article" date="2019" name="Int. J. Syst. Evol. Microbiol.">
        <title>The Global Catalogue of Microorganisms (GCM) 10K type strain sequencing project: providing services to taxonomists for standard genome sequencing and annotation.</title>
        <authorList>
            <consortium name="The Broad Institute Genomics Platform"/>
            <consortium name="The Broad Institute Genome Sequencing Center for Infectious Disease"/>
            <person name="Wu L."/>
            <person name="Ma J."/>
        </authorList>
    </citation>
    <scope>NUCLEOTIDE SEQUENCE [LARGE SCALE GENOMIC DNA]</scope>
    <source>
        <strain evidence="9">JCM 18050</strain>
    </source>
</reference>
<evidence type="ECO:0000256" key="6">
    <source>
        <dbReference type="SAM" id="Phobius"/>
    </source>
</evidence>
<evidence type="ECO:0000256" key="5">
    <source>
        <dbReference type="ARBA" id="ARBA00023136"/>
    </source>
</evidence>
<dbReference type="InterPro" id="IPR011701">
    <property type="entry name" value="MFS"/>
</dbReference>
<feature type="transmembrane region" description="Helical" evidence="6">
    <location>
        <begin position="269"/>
        <end position="287"/>
    </location>
</feature>
<feature type="domain" description="Major facilitator superfamily (MFS) profile" evidence="7">
    <location>
        <begin position="7"/>
        <end position="383"/>
    </location>
</feature>
<dbReference type="PROSITE" id="PS50850">
    <property type="entry name" value="MFS"/>
    <property type="match status" value="1"/>
</dbReference>
<gene>
    <name evidence="8" type="ORF">GCM10023211_22180</name>
</gene>
<feature type="transmembrane region" description="Helical" evidence="6">
    <location>
        <begin position="9"/>
        <end position="26"/>
    </location>
</feature>
<dbReference type="Gene3D" id="1.20.1250.20">
    <property type="entry name" value="MFS general substrate transporter like domains"/>
    <property type="match status" value="1"/>
</dbReference>